<comment type="caution">
    <text evidence="1">The sequence shown here is derived from an EMBL/GenBank/DDBJ whole genome shotgun (WGS) entry which is preliminary data.</text>
</comment>
<dbReference type="Proteomes" id="UP000075260">
    <property type="component" value="Unassembled WGS sequence"/>
</dbReference>
<evidence type="ECO:0000313" key="2">
    <source>
        <dbReference type="Proteomes" id="UP000075260"/>
    </source>
</evidence>
<dbReference type="RefSeq" id="WP_199693760.1">
    <property type="nucleotide sequence ID" value="NZ_JEMA01000591.1"/>
</dbReference>
<sequence>PPPRREAAQPGDPRARLRLRVEGPGEVTHLLLFQRVDSVDLGRAPSGDEAELLRVPGAAHLPPGAGVRLRLGGEILAPQVKSLSDPDVAGAPPSRRVVLDLALVDGQRARVWAVSVTRDGVASAPEAWAIAMPRAALSAPALSVSSSPPDLLFTWTWPSPAAATEVILEAAPADRDAWSRVSGRIARDVAAHAHRPAPGVSRYRLRALSLDGRDALSAEVTPS</sequence>
<accession>A0A150QJH4</accession>
<proteinExistence type="predicted"/>
<dbReference type="EMBL" id="JEMA01000591">
    <property type="protein sequence ID" value="KYF68114.1"/>
    <property type="molecule type" value="Genomic_DNA"/>
</dbReference>
<organism evidence="1 2">
    <name type="scientific">Sorangium cellulosum</name>
    <name type="common">Polyangium cellulosum</name>
    <dbReference type="NCBI Taxonomy" id="56"/>
    <lineage>
        <taxon>Bacteria</taxon>
        <taxon>Pseudomonadati</taxon>
        <taxon>Myxococcota</taxon>
        <taxon>Polyangia</taxon>
        <taxon>Polyangiales</taxon>
        <taxon>Polyangiaceae</taxon>
        <taxon>Sorangium</taxon>
    </lineage>
</organism>
<gene>
    <name evidence="1" type="ORF">BE15_38020</name>
</gene>
<protein>
    <recommendedName>
        <fullName evidence="3">Fibronectin type-III domain-containing protein</fullName>
    </recommendedName>
</protein>
<feature type="non-terminal residue" evidence="1">
    <location>
        <position position="1"/>
    </location>
</feature>
<evidence type="ECO:0008006" key="3">
    <source>
        <dbReference type="Google" id="ProtNLM"/>
    </source>
</evidence>
<evidence type="ECO:0000313" key="1">
    <source>
        <dbReference type="EMBL" id="KYF68114.1"/>
    </source>
</evidence>
<name>A0A150QJH4_SORCE</name>
<reference evidence="1 2" key="1">
    <citation type="submission" date="2014-02" db="EMBL/GenBank/DDBJ databases">
        <title>The small core and large imbalanced accessory genome model reveals a collaborative survival strategy of Sorangium cellulosum strains in nature.</title>
        <authorList>
            <person name="Han K."/>
            <person name="Peng R."/>
            <person name="Blom J."/>
            <person name="Li Y.-Z."/>
        </authorList>
    </citation>
    <scope>NUCLEOTIDE SEQUENCE [LARGE SCALE GENOMIC DNA]</scope>
    <source>
        <strain evidence="1 2">So0008-312</strain>
    </source>
</reference>
<dbReference type="AlphaFoldDB" id="A0A150QJH4"/>